<dbReference type="GO" id="GO:0046872">
    <property type="term" value="F:metal ion binding"/>
    <property type="evidence" value="ECO:0007669"/>
    <property type="project" value="UniProtKB-KW"/>
</dbReference>
<feature type="binding site" evidence="5">
    <location>
        <begin position="405"/>
        <end position="408"/>
    </location>
    <ligand>
        <name>GTP</name>
        <dbReference type="ChEBI" id="CHEBI:37565"/>
    </ligand>
</feature>
<dbReference type="FunFam" id="3.40.50.300:FF:000692">
    <property type="entry name" value="Guanine nucleotide-binding protein subunit alpha"/>
    <property type="match status" value="1"/>
</dbReference>
<feature type="region of interest" description="Disordered" evidence="7">
    <location>
        <begin position="1"/>
        <end position="43"/>
    </location>
</feature>
<dbReference type="GO" id="GO:0003924">
    <property type="term" value="F:GTPase activity"/>
    <property type="evidence" value="ECO:0007669"/>
    <property type="project" value="InterPro"/>
</dbReference>
<evidence type="ECO:0000256" key="7">
    <source>
        <dbReference type="SAM" id="MobiDB-lite"/>
    </source>
</evidence>
<dbReference type="PANTHER" id="PTHR10218">
    <property type="entry name" value="GTP-BINDING PROTEIN ALPHA SUBUNIT"/>
    <property type="match status" value="1"/>
</dbReference>
<dbReference type="GO" id="GO:0001664">
    <property type="term" value="F:G protein-coupled receptor binding"/>
    <property type="evidence" value="ECO:0007669"/>
    <property type="project" value="TreeGrafter"/>
</dbReference>
<dbReference type="Gene3D" id="3.40.50.300">
    <property type="entry name" value="P-loop containing nucleotide triphosphate hydrolases"/>
    <property type="match status" value="2"/>
</dbReference>
<feature type="compositionally biased region" description="Basic and acidic residues" evidence="7">
    <location>
        <begin position="23"/>
        <end position="43"/>
    </location>
</feature>
<evidence type="ECO:0000313" key="8">
    <source>
        <dbReference type="EMBL" id="TFY61662.1"/>
    </source>
</evidence>
<reference evidence="8 9" key="1">
    <citation type="submission" date="2019-02" db="EMBL/GenBank/DDBJ databases">
        <title>Genome sequencing of the rare red list fungi Dentipellis fragilis.</title>
        <authorList>
            <person name="Buettner E."/>
            <person name="Kellner H."/>
        </authorList>
    </citation>
    <scope>NUCLEOTIDE SEQUENCE [LARGE SCALE GENOMIC DNA]</scope>
    <source>
        <strain evidence="8 9">DSM 105465</strain>
    </source>
</reference>
<evidence type="ECO:0000256" key="4">
    <source>
        <dbReference type="ARBA" id="ARBA00023224"/>
    </source>
</evidence>
<sequence length="494" mass="56291">MGRSFDAEDPLSAAIAPPPDETPEQRAAREQAEEEARRVSDEIDEFLRSERNAQRKRKPVVKVLLLGQSESGKSTTLKNFQMQYAREDWLRERSAWRAVVHLNLLRSINSILDMLSLALRAHPSSPGASPSMLSTPLEPSDTATVKGKERERSLPPLELTEHHKLLTLRLAPLRNVQRDLENRIGTATTEPAPPESGEALPGLAGARRPQEFFVRSKDGWKEALDRLRSSVSAEKDGARRERERDEAQLGRAGEVIESCREDMTAVWADPVVREMLRRKGVRMEEAAGFFLDDIDRIARKVYEPSDDDVVRARLRTLGVQEYRFSIEQGHDWLMYDVGGTRSSRPIWYPYFDDVNAIIFLAPISAFDERLSEDPRVNRLEDSYALWRTLCGLKLLQSTQIVLFLNKCDLLERKLNAGVHVKDHVPSYGDRPNDVDAVKKYFQSHFKEIARQNSPTSRRFFVHLTSVVDTKNTAVTLRTVEEGILRESLRKADLL</sequence>
<dbReference type="SUPFAM" id="SSF52540">
    <property type="entry name" value="P-loop containing nucleoside triphosphate hydrolases"/>
    <property type="match status" value="1"/>
</dbReference>
<keyword evidence="3 5" id="KW-0342">GTP-binding</keyword>
<dbReference type="OrthoDB" id="5817230at2759"/>
<dbReference type="PANTHER" id="PTHR10218:SF360">
    <property type="entry name" value="GUANINE NUCLEOTIDE-BINDING PROTEIN SUBUNIT ALPHA HOMOLOG"/>
    <property type="match status" value="1"/>
</dbReference>
<dbReference type="AlphaFoldDB" id="A0A4Y9YHQ2"/>
<keyword evidence="1 6" id="KW-0479">Metal-binding</keyword>
<dbReference type="STRING" id="205917.A0A4Y9YHQ2"/>
<evidence type="ECO:0000256" key="6">
    <source>
        <dbReference type="PIRSR" id="PIRSR601019-2"/>
    </source>
</evidence>
<dbReference type="GO" id="GO:0005525">
    <property type="term" value="F:GTP binding"/>
    <property type="evidence" value="ECO:0007669"/>
    <property type="project" value="UniProtKB-KW"/>
</dbReference>
<keyword evidence="4" id="KW-0807">Transducer</keyword>
<dbReference type="Proteomes" id="UP000298327">
    <property type="component" value="Unassembled WGS sequence"/>
</dbReference>
<dbReference type="CDD" id="cd00066">
    <property type="entry name" value="G-alpha"/>
    <property type="match status" value="1"/>
</dbReference>
<feature type="region of interest" description="Disordered" evidence="7">
    <location>
        <begin position="122"/>
        <end position="149"/>
    </location>
</feature>
<gene>
    <name evidence="8" type="ORF">EVG20_g6974</name>
</gene>
<dbReference type="GO" id="GO:0031683">
    <property type="term" value="F:G-protein beta/gamma-subunit complex binding"/>
    <property type="evidence" value="ECO:0007669"/>
    <property type="project" value="InterPro"/>
</dbReference>
<dbReference type="Pfam" id="PF00503">
    <property type="entry name" value="G-alpha"/>
    <property type="match status" value="1"/>
</dbReference>
<keyword evidence="9" id="KW-1185">Reference proteome</keyword>
<dbReference type="GO" id="GO:0005834">
    <property type="term" value="C:heterotrimeric G-protein complex"/>
    <property type="evidence" value="ECO:0007669"/>
    <property type="project" value="TreeGrafter"/>
</dbReference>
<keyword evidence="6" id="KW-0460">Magnesium</keyword>
<feature type="binding site" evidence="6">
    <location>
        <position position="316"/>
    </location>
    <ligand>
        <name>Mg(2+)</name>
        <dbReference type="ChEBI" id="CHEBI:18420"/>
    </ligand>
</feature>
<accession>A0A4Y9YHQ2</accession>
<evidence type="ECO:0000256" key="5">
    <source>
        <dbReference type="PIRSR" id="PIRSR601019-1"/>
    </source>
</evidence>
<proteinExistence type="predicted"/>
<dbReference type="PRINTS" id="PR00318">
    <property type="entry name" value="GPROTEINA"/>
</dbReference>
<dbReference type="InterPro" id="IPR011025">
    <property type="entry name" value="GproteinA_insert"/>
</dbReference>
<protein>
    <recommendedName>
        <fullName evidence="10">G-alpha-domain-containing protein</fullName>
    </recommendedName>
</protein>
<dbReference type="PROSITE" id="PS51882">
    <property type="entry name" value="G_ALPHA"/>
    <property type="match status" value="1"/>
</dbReference>
<comment type="caution">
    <text evidence="8">The sequence shown here is derived from an EMBL/GenBank/DDBJ whole genome shotgun (WGS) entry which is preliminary data.</text>
</comment>
<evidence type="ECO:0000256" key="2">
    <source>
        <dbReference type="ARBA" id="ARBA00022741"/>
    </source>
</evidence>
<organism evidence="8 9">
    <name type="scientific">Dentipellis fragilis</name>
    <dbReference type="NCBI Taxonomy" id="205917"/>
    <lineage>
        <taxon>Eukaryota</taxon>
        <taxon>Fungi</taxon>
        <taxon>Dikarya</taxon>
        <taxon>Basidiomycota</taxon>
        <taxon>Agaricomycotina</taxon>
        <taxon>Agaricomycetes</taxon>
        <taxon>Russulales</taxon>
        <taxon>Hericiaceae</taxon>
        <taxon>Dentipellis</taxon>
    </lineage>
</organism>
<name>A0A4Y9YHQ2_9AGAM</name>
<dbReference type="EMBL" id="SEOQ01000498">
    <property type="protein sequence ID" value="TFY61662.1"/>
    <property type="molecule type" value="Genomic_DNA"/>
</dbReference>
<dbReference type="Gene3D" id="1.10.400.10">
    <property type="entry name" value="GI Alpha 1, domain 2-like"/>
    <property type="match status" value="1"/>
</dbReference>
<dbReference type="GO" id="GO:0007188">
    <property type="term" value="P:adenylate cyclase-modulating G protein-coupled receptor signaling pathway"/>
    <property type="evidence" value="ECO:0007669"/>
    <property type="project" value="TreeGrafter"/>
</dbReference>
<evidence type="ECO:0008006" key="10">
    <source>
        <dbReference type="Google" id="ProtNLM"/>
    </source>
</evidence>
<evidence type="ECO:0000313" key="9">
    <source>
        <dbReference type="Proteomes" id="UP000298327"/>
    </source>
</evidence>
<dbReference type="GO" id="GO:0005737">
    <property type="term" value="C:cytoplasm"/>
    <property type="evidence" value="ECO:0007669"/>
    <property type="project" value="TreeGrafter"/>
</dbReference>
<dbReference type="InterPro" id="IPR001019">
    <property type="entry name" value="Gprotein_alpha_su"/>
</dbReference>
<dbReference type="InterPro" id="IPR027417">
    <property type="entry name" value="P-loop_NTPase"/>
</dbReference>
<evidence type="ECO:0000256" key="1">
    <source>
        <dbReference type="ARBA" id="ARBA00022723"/>
    </source>
</evidence>
<feature type="region of interest" description="Disordered" evidence="7">
    <location>
        <begin position="185"/>
        <end position="208"/>
    </location>
</feature>
<dbReference type="SUPFAM" id="SSF47895">
    <property type="entry name" value="Transducin (alpha subunit), insertion domain"/>
    <property type="match status" value="1"/>
</dbReference>
<dbReference type="SMART" id="SM00275">
    <property type="entry name" value="G_alpha"/>
    <property type="match status" value="1"/>
</dbReference>
<keyword evidence="2 5" id="KW-0547">Nucleotide-binding</keyword>
<evidence type="ECO:0000256" key="3">
    <source>
        <dbReference type="ARBA" id="ARBA00023134"/>
    </source>
</evidence>